<reference evidence="3" key="1">
    <citation type="journal article" date="2012" name="Science">
        <title>The Paleozoic origin of enzymatic lignin decomposition reconstructed from 31 fungal genomes.</title>
        <authorList>
            <person name="Floudas D."/>
            <person name="Binder M."/>
            <person name="Riley R."/>
            <person name="Barry K."/>
            <person name="Blanchette R.A."/>
            <person name="Henrissat B."/>
            <person name="Martinez A.T."/>
            <person name="Otillar R."/>
            <person name="Spatafora J.W."/>
            <person name="Yadav J.S."/>
            <person name="Aerts A."/>
            <person name="Benoit I."/>
            <person name="Boyd A."/>
            <person name="Carlson A."/>
            <person name="Copeland A."/>
            <person name="Coutinho P.M."/>
            <person name="de Vries R.P."/>
            <person name="Ferreira P."/>
            <person name="Findley K."/>
            <person name="Foster B."/>
            <person name="Gaskell J."/>
            <person name="Glotzer D."/>
            <person name="Gorecki P."/>
            <person name="Heitman J."/>
            <person name="Hesse C."/>
            <person name="Hori C."/>
            <person name="Igarashi K."/>
            <person name="Jurgens J.A."/>
            <person name="Kallen N."/>
            <person name="Kersten P."/>
            <person name="Kohler A."/>
            <person name="Kuees U."/>
            <person name="Kumar T.K.A."/>
            <person name="Kuo A."/>
            <person name="LaButti K."/>
            <person name="Larrondo L.F."/>
            <person name="Lindquist E."/>
            <person name="Ling A."/>
            <person name="Lombard V."/>
            <person name="Lucas S."/>
            <person name="Lundell T."/>
            <person name="Martin R."/>
            <person name="McLaughlin D.J."/>
            <person name="Morgenstern I."/>
            <person name="Morin E."/>
            <person name="Murat C."/>
            <person name="Nagy L.G."/>
            <person name="Nolan M."/>
            <person name="Ohm R.A."/>
            <person name="Patyshakuliyeva A."/>
            <person name="Rokas A."/>
            <person name="Ruiz-Duenas F.J."/>
            <person name="Sabat G."/>
            <person name="Salamov A."/>
            <person name="Samejima M."/>
            <person name="Schmutz J."/>
            <person name="Slot J.C."/>
            <person name="St John F."/>
            <person name="Stenlid J."/>
            <person name="Sun H."/>
            <person name="Sun S."/>
            <person name="Syed K."/>
            <person name="Tsang A."/>
            <person name="Wiebenga A."/>
            <person name="Young D."/>
            <person name="Pisabarro A."/>
            <person name="Eastwood D.C."/>
            <person name="Martin F."/>
            <person name="Cullen D."/>
            <person name="Grigoriev I.V."/>
            <person name="Hibbett D.S."/>
        </authorList>
    </citation>
    <scope>NUCLEOTIDE SEQUENCE [LARGE SCALE GENOMIC DNA]</scope>
    <source>
        <strain evidence="3">TFB10046</strain>
    </source>
</reference>
<evidence type="ECO:0000256" key="1">
    <source>
        <dbReference type="SAM" id="MobiDB-lite"/>
    </source>
</evidence>
<dbReference type="Proteomes" id="UP000006514">
    <property type="component" value="Unassembled WGS sequence"/>
</dbReference>
<evidence type="ECO:0000313" key="2">
    <source>
        <dbReference type="EMBL" id="EJD35046.1"/>
    </source>
</evidence>
<evidence type="ECO:0000313" key="3">
    <source>
        <dbReference type="Proteomes" id="UP000006514"/>
    </source>
</evidence>
<dbReference type="AlphaFoldDB" id="J0WQZ1"/>
<proteinExistence type="predicted"/>
<sequence length="195" mass="21501">MCLFLEDATGGRRVGVTWPLINNPKLTTAFSGRLDTVVELNVPIGLVISIIEDGLAAPALTKLVIQFNNENTVTFPELSLQEDANKLDVPMLREVHIVAVPDQQGEMWEGFETVSYIFSEYGLRAAILRMKLGEQRRLRRIHLEGVHRITQAGSLPTEIARFELEGLAEEITSDDQESSGDLIVAGEATRDGDGN</sequence>
<feature type="region of interest" description="Disordered" evidence="1">
    <location>
        <begin position="171"/>
        <end position="195"/>
    </location>
</feature>
<dbReference type="EMBL" id="JH687907">
    <property type="protein sequence ID" value="EJD35046.1"/>
    <property type="molecule type" value="Genomic_DNA"/>
</dbReference>
<organism evidence="2 3">
    <name type="scientific">Auricularia subglabra (strain TFB-10046 / SS5)</name>
    <name type="common">White-rot fungus</name>
    <name type="synonym">Auricularia delicata (strain TFB10046)</name>
    <dbReference type="NCBI Taxonomy" id="717982"/>
    <lineage>
        <taxon>Eukaryota</taxon>
        <taxon>Fungi</taxon>
        <taxon>Dikarya</taxon>
        <taxon>Basidiomycota</taxon>
        <taxon>Agaricomycotina</taxon>
        <taxon>Agaricomycetes</taxon>
        <taxon>Auriculariales</taxon>
        <taxon>Auriculariaceae</taxon>
        <taxon>Auricularia</taxon>
    </lineage>
</organism>
<dbReference type="KEGG" id="adl:AURDEDRAFT_130834"/>
<gene>
    <name evidence="2" type="ORF">AURDEDRAFT_130834</name>
</gene>
<keyword evidence="3" id="KW-1185">Reference proteome</keyword>
<accession>J0WQZ1</accession>
<dbReference type="InParanoid" id="J0WQZ1"/>
<name>J0WQZ1_AURST</name>
<protein>
    <submittedName>
        <fullName evidence="2">Uncharacterized protein</fullName>
    </submittedName>
</protein>